<dbReference type="AlphaFoldDB" id="A0A6L5TDG6"/>
<protein>
    <submittedName>
        <fullName evidence="1">Phage baseplate protein</fullName>
    </submittedName>
</protein>
<evidence type="ECO:0000313" key="1">
    <source>
        <dbReference type="EMBL" id="MSC79711.1"/>
    </source>
</evidence>
<reference evidence="1 2" key="1">
    <citation type="journal article" date="2019" name="Nat. Med.">
        <title>A library of human gut bacterial isolates paired with longitudinal multiomics data enables mechanistic microbiome research.</title>
        <authorList>
            <person name="Poyet M."/>
            <person name="Groussin M."/>
            <person name="Gibbons S.M."/>
            <person name="Avila-Pacheco J."/>
            <person name="Jiang X."/>
            <person name="Kearney S.M."/>
            <person name="Perrotta A.R."/>
            <person name="Berdy B."/>
            <person name="Zhao S."/>
            <person name="Lieberman T.D."/>
            <person name="Swanson P.K."/>
            <person name="Smith M."/>
            <person name="Roesemann S."/>
            <person name="Alexander J.E."/>
            <person name="Rich S.A."/>
            <person name="Livny J."/>
            <person name="Vlamakis H."/>
            <person name="Clish C."/>
            <person name="Bullock K."/>
            <person name="Deik A."/>
            <person name="Scott J."/>
            <person name="Pierce K.A."/>
            <person name="Xavier R.J."/>
            <person name="Alm E.J."/>
        </authorList>
    </citation>
    <scope>NUCLEOTIDE SEQUENCE [LARGE SCALE GENOMIC DNA]</scope>
    <source>
        <strain evidence="1 2">BIOML-B9</strain>
    </source>
</reference>
<accession>A0A6L5TDG6</accession>
<dbReference type="InterPro" id="IPR037026">
    <property type="entry name" value="Vgr_OB-fold_dom_sf"/>
</dbReference>
<name>A0A6L5TDG6_9FIRM</name>
<comment type="caution">
    <text evidence="1">The sequence shown here is derived from an EMBL/GenBank/DDBJ whole genome shotgun (WGS) entry which is preliminary data.</text>
</comment>
<dbReference type="EMBL" id="WKQE01000002">
    <property type="protein sequence ID" value="MSC79711.1"/>
    <property type="molecule type" value="Genomic_DNA"/>
</dbReference>
<evidence type="ECO:0000313" key="2">
    <source>
        <dbReference type="Proteomes" id="UP000477010"/>
    </source>
</evidence>
<sequence length="215" mass="22912">MMADSIRFGKVSNINYKTGCMEVTYEDREDSVTDMIPMLANAGYKMPKVGDTVVVAHNSNGEEEGVVLGTTWGENENPPEGAQNLYRQDFDDKPGKCYFRYDGKKATFHNEGDTKSETKKNKTETVDGNAELEVKGKLTVKVGSCTVTIQGGTVQIVGGSQISMNAPTITIDGGTVNITGGGGDAVISGISLVNHTHKYTLPLHAGGMGDTVKPT</sequence>
<proteinExistence type="predicted"/>
<organism evidence="1 2">
    <name type="scientific">Faecalibacterium prausnitzii</name>
    <dbReference type="NCBI Taxonomy" id="853"/>
    <lineage>
        <taxon>Bacteria</taxon>
        <taxon>Bacillati</taxon>
        <taxon>Bacillota</taxon>
        <taxon>Clostridia</taxon>
        <taxon>Eubacteriales</taxon>
        <taxon>Oscillospiraceae</taxon>
        <taxon>Faecalibacterium</taxon>
    </lineage>
</organism>
<gene>
    <name evidence="1" type="ORF">GKD85_02550</name>
</gene>
<dbReference type="RefSeq" id="WP_154252028.1">
    <property type="nucleotide sequence ID" value="NZ_WKPZ01000004.1"/>
</dbReference>
<dbReference type="Proteomes" id="UP000477010">
    <property type="component" value="Unassembled WGS sequence"/>
</dbReference>
<dbReference type="Gene3D" id="2.40.50.230">
    <property type="entry name" value="Gp5 N-terminal domain"/>
    <property type="match status" value="1"/>
</dbReference>
<dbReference type="SUPFAM" id="SSF69349">
    <property type="entry name" value="Phage fibre proteins"/>
    <property type="match status" value="1"/>
</dbReference>